<accession>A0A7K1VB48</accession>
<evidence type="ECO:0000313" key="2">
    <source>
        <dbReference type="EMBL" id="MVU83870.1"/>
    </source>
</evidence>
<dbReference type="RefSeq" id="WP_157393457.1">
    <property type="nucleotide sequence ID" value="NZ_WRPP01000016.1"/>
</dbReference>
<keyword evidence="1" id="KW-0472">Membrane</keyword>
<keyword evidence="1" id="KW-0812">Transmembrane</keyword>
<evidence type="ECO:0000313" key="3">
    <source>
        <dbReference type="Proteomes" id="UP000466794"/>
    </source>
</evidence>
<feature type="transmembrane region" description="Helical" evidence="1">
    <location>
        <begin position="283"/>
        <end position="303"/>
    </location>
</feature>
<feature type="transmembrane region" description="Helical" evidence="1">
    <location>
        <begin position="120"/>
        <end position="138"/>
    </location>
</feature>
<dbReference type="Proteomes" id="UP000466794">
    <property type="component" value="Unassembled WGS sequence"/>
</dbReference>
<name>A0A7K1VB48_9NOCA</name>
<dbReference type="EMBL" id="WRPP01000016">
    <property type="protein sequence ID" value="MVU83870.1"/>
    <property type="molecule type" value="Genomic_DNA"/>
</dbReference>
<sequence length="313" mass="33532">MDLLFGATQATTLVALIPETLTYGCAALLIRGLARERGAGWAAVITWGLAFAVIAECLIVQTSLAPRPGAAGEWGRALGVNWPYLVWAVGYESCWAIALSIQLTDLVFPLDRETVWPSRRGRLVLAAVFVAGAIPTWYNWTHVVSPDLLHLPAYQPPLPTLALALVVVAALAILGVRFARQPARRSRTAARRTPNPLSAGAIAFLAAVSWFGLLLPEVNGLLLHVPVALPIIGALLMAAATGILLDRWSRTPGWDDRHRLMLILGAFTASMAAGFPANQFTTLTLIIKAGLNIAALAGLLALYSRRARIVTRS</sequence>
<comment type="caution">
    <text evidence="2">The sequence shown here is derived from an EMBL/GenBank/DDBJ whole genome shotgun (WGS) entry which is preliminary data.</text>
</comment>
<feature type="transmembrane region" description="Helical" evidence="1">
    <location>
        <begin position="227"/>
        <end position="248"/>
    </location>
</feature>
<organism evidence="2 3">
    <name type="scientific">Nocardia terrae</name>
    <dbReference type="NCBI Taxonomy" id="2675851"/>
    <lineage>
        <taxon>Bacteria</taxon>
        <taxon>Bacillati</taxon>
        <taxon>Actinomycetota</taxon>
        <taxon>Actinomycetes</taxon>
        <taxon>Mycobacteriales</taxon>
        <taxon>Nocardiaceae</taxon>
        <taxon>Nocardia</taxon>
    </lineage>
</organism>
<gene>
    <name evidence="2" type="ORF">GPX89_42410</name>
</gene>
<proteinExistence type="predicted"/>
<keyword evidence="3" id="KW-1185">Reference proteome</keyword>
<protein>
    <submittedName>
        <fullName evidence="2">Uncharacterized protein</fullName>
    </submittedName>
</protein>
<evidence type="ECO:0000256" key="1">
    <source>
        <dbReference type="SAM" id="Phobius"/>
    </source>
</evidence>
<feature type="transmembrane region" description="Helical" evidence="1">
    <location>
        <begin position="12"/>
        <end position="30"/>
    </location>
</feature>
<feature type="transmembrane region" description="Helical" evidence="1">
    <location>
        <begin position="158"/>
        <end position="176"/>
    </location>
</feature>
<feature type="transmembrane region" description="Helical" evidence="1">
    <location>
        <begin position="260"/>
        <end position="277"/>
    </location>
</feature>
<dbReference type="AlphaFoldDB" id="A0A7K1VB48"/>
<feature type="transmembrane region" description="Helical" evidence="1">
    <location>
        <begin position="42"/>
        <end position="64"/>
    </location>
</feature>
<feature type="transmembrane region" description="Helical" evidence="1">
    <location>
        <begin position="197"/>
        <end position="215"/>
    </location>
</feature>
<keyword evidence="1" id="KW-1133">Transmembrane helix</keyword>
<reference evidence="2 3" key="1">
    <citation type="submission" date="2019-12" db="EMBL/GenBank/DDBJ databases">
        <title>Nocardia sp. nov. ET3-3 isolated from soil.</title>
        <authorList>
            <person name="Kanchanasin P."/>
            <person name="Tanasupawat S."/>
            <person name="Yuki M."/>
            <person name="Kudo T."/>
        </authorList>
    </citation>
    <scope>NUCLEOTIDE SEQUENCE [LARGE SCALE GENOMIC DNA]</scope>
    <source>
        <strain evidence="2 3">ET3-3</strain>
    </source>
</reference>